<evidence type="ECO:0000259" key="2">
    <source>
        <dbReference type="PROSITE" id="PS50174"/>
    </source>
</evidence>
<evidence type="ECO:0000313" key="3">
    <source>
        <dbReference type="Proteomes" id="UP000694941"/>
    </source>
</evidence>
<evidence type="ECO:0000313" key="4">
    <source>
        <dbReference type="RefSeq" id="XP_013774775.1"/>
    </source>
</evidence>
<keyword evidence="3" id="KW-1185">Reference proteome</keyword>
<dbReference type="InterPro" id="IPR040341">
    <property type="entry name" value="GPATCH3"/>
</dbReference>
<reference evidence="4" key="1">
    <citation type="submission" date="2025-08" db="UniProtKB">
        <authorList>
            <consortium name="RefSeq"/>
        </authorList>
    </citation>
    <scope>IDENTIFICATION</scope>
    <source>
        <tissue evidence="4">Muscle</tissue>
    </source>
</reference>
<sequence>MVFSYIYAVVNNIPFVYHSSDLRNFFSQFVETNGFECFHFRHRPEIQKRQYRMDSGSFTNSSRPKVTSNDPNATNSNNTSTSTVNSDAAYEFYTAGPNFTETRSTISSCTTSNTSNLTCCCVVKVRSSRFQELMKLYHRKHWIDRNGYTLPIRCFISRVKLSDENLEQGSVTDIATSDVERSICFSGTCSGNEEESNKLYKTRAEERAIPVDRECFSVKDLHKLKEFHPPPVMPHGNVGTPTRIFLDLIRSCQLPPSIITKLGLEFPKTRCKRIYGSVPFEYDTQFYKDRGVSHENDDFEPARTAKGDVITEIVSSSMSMNKKDIEVREVEKTSDRESEEDDDMCEEWERHEALHNDVTQQERSKERLFEEEIELKWEKGGSGLVFYTDAQYWDAKEGDFDEKTADDWDVDMAGYYEPGAGDKDALDFLQMRRETRLRNGIDDDDDETFNTKIGFFENHTKGIGRRLMEKQGWRDGQGLGKTVIGPAEPVVDKGQNPRNKSGFGYRGEKLVRRPGSRGRKRRQFRNVVISTAYDNPYKTDPIEPLLRSSLPSVLSFRKEFMKSSENQ</sequence>
<evidence type="ECO:0000256" key="1">
    <source>
        <dbReference type="SAM" id="MobiDB-lite"/>
    </source>
</evidence>
<proteinExistence type="predicted"/>
<protein>
    <submittedName>
        <fullName evidence="4">G patch domain-containing protein 3-like</fullName>
    </submittedName>
</protein>
<feature type="compositionally biased region" description="Polar residues" evidence="1">
    <location>
        <begin position="56"/>
        <end position="66"/>
    </location>
</feature>
<dbReference type="Pfam" id="PF01585">
    <property type="entry name" value="G-patch"/>
    <property type="match status" value="1"/>
</dbReference>
<feature type="domain" description="G-patch" evidence="2">
    <location>
        <begin position="460"/>
        <end position="508"/>
    </location>
</feature>
<organism evidence="3 4">
    <name type="scientific">Limulus polyphemus</name>
    <name type="common">Atlantic horseshoe crab</name>
    <dbReference type="NCBI Taxonomy" id="6850"/>
    <lineage>
        <taxon>Eukaryota</taxon>
        <taxon>Metazoa</taxon>
        <taxon>Ecdysozoa</taxon>
        <taxon>Arthropoda</taxon>
        <taxon>Chelicerata</taxon>
        <taxon>Merostomata</taxon>
        <taxon>Xiphosura</taxon>
        <taxon>Limulidae</taxon>
        <taxon>Limulus</taxon>
    </lineage>
</organism>
<dbReference type="GeneID" id="106459680"/>
<feature type="compositionally biased region" description="Basic residues" evidence="1">
    <location>
        <begin position="512"/>
        <end position="523"/>
    </location>
</feature>
<feature type="region of interest" description="Disordered" evidence="1">
    <location>
        <begin position="485"/>
        <end position="523"/>
    </location>
</feature>
<dbReference type="PANTHER" id="PTHR14390:SF2">
    <property type="entry name" value="G PATCH DOMAIN-CONTAINING PROTEIN 3"/>
    <property type="match status" value="1"/>
</dbReference>
<accession>A0ABM1B4P4</accession>
<feature type="region of interest" description="Disordered" evidence="1">
    <location>
        <begin position="54"/>
        <end position="83"/>
    </location>
</feature>
<gene>
    <name evidence="4" type="primary">LOC106459680</name>
</gene>
<name>A0ABM1B4P4_LIMPO</name>
<feature type="compositionally biased region" description="Low complexity" evidence="1">
    <location>
        <begin position="67"/>
        <end position="83"/>
    </location>
</feature>
<dbReference type="SMART" id="SM00443">
    <property type="entry name" value="G_patch"/>
    <property type="match status" value="1"/>
</dbReference>
<dbReference type="InterPro" id="IPR000467">
    <property type="entry name" value="G_patch_dom"/>
</dbReference>
<dbReference type="RefSeq" id="XP_013774775.1">
    <property type="nucleotide sequence ID" value="XM_013919321.2"/>
</dbReference>
<dbReference type="PROSITE" id="PS50174">
    <property type="entry name" value="G_PATCH"/>
    <property type="match status" value="1"/>
</dbReference>
<dbReference type="PANTHER" id="PTHR14390">
    <property type="entry name" value="G PATCH DOMAIN CONTAINING PROTEIN 3"/>
    <property type="match status" value="1"/>
</dbReference>
<dbReference type="Proteomes" id="UP000694941">
    <property type="component" value="Unplaced"/>
</dbReference>